<sequence>MKTYIYMVRHCDSPKEGEERTRGLTELGKKGVRSVTEILKKEKIDLIVSSPYLRATLTVQQLAEEIGQEVMIYEDLRERVFTVKETRMSDSELMPLIKKSFDDDSFSLTGAESNSECRKRAIEILQKLLITHKGHKVVISTHAVIMTLMMGYYDIKYGLDFLLNTTKPDIYRMEFENQDLLQVERLVNG</sequence>
<dbReference type="AlphaFoldDB" id="A0A5C6W8R1"/>
<gene>
    <name evidence="1" type="ORF">FS935_01125</name>
</gene>
<dbReference type="EMBL" id="VOQF01000001">
    <property type="protein sequence ID" value="TXC92830.1"/>
    <property type="molecule type" value="Genomic_DNA"/>
</dbReference>
<evidence type="ECO:0000313" key="2">
    <source>
        <dbReference type="Proteomes" id="UP000321363"/>
    </source>
</evidence>
<dbReference type="RefSeq" id="WP_146945691.1">
    <property type="nucleotide sequence ID" value="NZ_VOQF01000001.1"/>
</dbReference>
<dbReference type="OrthoDB" id="2185101at2"/>
<dbReference type="PANTHER" id="PTHR48100">
    <property type="entry name" value="BROAD-SPECIFICITY PHOSPHATASE YOR283W-RELATED"/>
    <property type="match status" value="1"/>
</dbReference>
<dbReference type="InterPro" id="IPR013078">
    <property type="entry name" value="His_Pase_superF_clade-1"/>
</dbReference>
<comment type="caution">
    <text evidence="1">The sequence shown here is derived from an EMBL/GenBank/DDBJ whole genome shotgun (WGS) entry which is preliminary data.</text>
</comment>
<name>A0A5C6W8R1_9BACI</name>
<dbReference type="Proteomes" id="UP000321363">
    <property type="component" value="Unassembled WGS sequence"/>
</dbReference>
<dbReference type="Gene3D" id="3.40.50.1240">
    <property type="entry name" value="Phosphoglycerate mutase-like"/>
    <property type="match status" value="1"/>
</dbReference>
<keyword evidence="2" id="KW-1185">Reference proteome</keyword>
<dbReference type="PANTHER" id="PTHR48100:SF59">
    <property type="entry name" value="ADENOSYLCOBALAMIN_ALPHA-RIBAZOLE PHOSPHATASE"/>
    <property type="match status" value="1"/>
</dbReference>
<reference evidence="1 2" key="1">
    <citation type="journal article" date="2005" name="Int. J. Syst. Evol. Microbiol.">
        <title>Bacillus litoralis sp. nov., isolated from a tidal flat of the Yellow Sea in Korea.</title>
        <authorList>
            <person name="Yoon J.H."/>
            <person name="Oh T.K."/>
        </authorList>
    </citation>
    <scope>NUCLEOTIDE SEQUENCE [LARGE SCALE GENOMIC DNA]</scope>
    <source>
        <strain evidence="1 2">SW-211</strain>
    </source>
</reference>
<evidence type="ECO:0000313" key="1">
    <source>
        <dbReference type="EMBL" id="TXC92830.1"/>
    </source>
</evidence>
<dbReference type="CDD" id="cd07067">
    <property type="entry name" value="HP_PGM_like"/>
    <property type="match status" value="1"/>
</dbReference>
<proteinExistence type="predicted"/>
<accession>A0A5C6W8R1</accession>
<organism evidence="1 2">
    <name type="scientific">Metabacillus litoralis</name>
    <dbReference type="NCBI Taxonomy" id="152268"/>
    <lineage>
        <taxon>Bacteria</taxon>
        <taxon>Bacillati</taxon>
        <taxon>Bacillota</taxon>
        <taxon>Bacilli</taxon>
        <taxon>Bacillales</taxon>
        <taxon>Bacillaceae</taxon>
        <taxon>Metabacillus</taxon>
    </lineage>
</organism>
<dbReference type="InterPro" id="IPR029033">
    <property type="entry name" value="His_PPase_superfam"/>
</dbReference>
<dbReference type="GO" id="GO:0005737">
    <property type="term" value="C:cytoplasm"/>
    <property type="evidence" value="ECO:0007669"/>
    <property type="project" value="TreeGrafter"/>
</dbReference>
<dbReference type="SUPFAM" id="SSF53254">
    <property type="entry name" value="Phosphoglycerate mutase-like"/>
    <property type="match status" value="1"/>
</dbReference>
<dbReference type="GO" id="GO:0016791">
    <property type="term" value="F:phosphatase activity"/>
    <property type="evidence" value="ECO:0007669"/>
    <property type="project" value="TreeGrafter"/>
</dbReference>
<protein>
    <submittedName>
        <fullName evidence="1">Histidine phosphatase family protein</fullName>
    </submittedName>
</protein>
<dbReference type="InterPro" id="IPR050275">
    <property type="entry name" value="PGM_Phosphatase"/>
</dbReference>
<dbReference type="Pfam" id="PF00300">
    <property type="entry name" value="His_Phos_1"/>
    <property type="match status" value="1"/>
</dbReference>